<reference evidence="1" key="1">
    <citation type="submission" date="2023-10" db="EMBL/GenBank/DDBJ databases">
        <authorList>
            <person name="Chen Y."/>
            <person name="Shah S."/>
            <person name="Dougan E. K."/>
            <person name="Thang M."/>
            <person name="Chan C."/>
        </authorList>
    </citation>
    <scope>NUCLEOTIDE SEQUENCE [LARGE SCALE GENOMIC DNA]</scope>
</reference>
<gene>
    <name evidence="1" type="ORF">PCOR1329_LOCUS23593</name>
</gene>
<dbReference type="EMBL" id="CAUYUJ010008013">
    <property type="protein sequence ID" value="CAK0822620.1"/>
    <property type="molecule type" value="Genomic_DNA"/>
</dbReference>
<evidence type="ECO:0000313" key="2">
    <source>
        <dbReference type="Proteomes" id="UP001189429"/>
    </source>
</evidence>
<evidence type="ECO:0000313" key="1">
    <source>
        <dbReference type="EMBL" id="CAK0822620.1"/>
    </source>
</evidence>
<keyword evidence="2" id="KW-1185">Reference proteome</keyword>
<accession>A0ABN9RVX6</accession>
<sequence>MELVDIAVHGIIEDDAVSQQASAEDCWLAGPAAVFSSDDKRLMYTGRGRSFSAMSKGSHGEIGSPMRVVSEDRVRHVAAGVTAGGMMKAGSTMTLHSPGDDWVSVTRRCALQRQDTLRQ</sequence>
<organism evidence="1 2">
    <name type="scientific">Prorocentrum cordatum</name>
    <dbReference type="NCBI Taxonomy" id="2364126"/>
    <lineage>
        <taxon>Eukaryota</taxon>
        <taxon>Sar</taxon>
        <taxon>Alveolata</taxon>
        <taxon>Dinophyceae</taxon>
        <taxon>Prorocentrales</taxon>
        <taxon>Prorocentraceae</taxon>
        <taxon>Prorocentrum</taxon>
    </lineage>
</organism>
<feature type="non-terminal residue" evidence="1">
    <location>
        <position position="119"/>
    </location>
</feature>
<dbReference type="Proteomes" id="UP001189429">
    <property type="component" value="Unassembled WGS sequence"/>
</dbReference>
<evidence type="ECO:0008006" key="3">
    <source>
        <dbReference type="Google" id="ProtNLM"/>
    </source>
</evidence>
<protein>
    <recommendedName>
        <fullName evidence="3">Altered inheritance of mitochondria protein 24, mitochondrial</fullName>
    </recommendedName>
</protein>
<comment type="caution">
    <text evidence="1">The sequence shown here is derived from an EMBL/GenBank/DDBJ whole genome shotgun (WGS) entry which is preliminary data.</text>
</comment>
<proteinExistence type="predicted"/>
<name>A0ABN9RVX6_9DINO</name>